<keyword evidence="2" id="KW-1185">Reference proteome</keyword>
<evidence type="ECO:0000313" key="1">
    <source>
        <dbReference type="EMBL" id="OKP07074.1"/>
    </source>
</evidence>
<name>A0A1Q5U3N1_9GAMM</name>
<dbReference type="EMBL" id="MKGR01000009">
    <property type="protein sequence ID" value="OKP07074.1"/>
    <property type="molecule type" value="Genomic_DNA"/>
</dbReference>
<organism evidence="1 2">
    <name type="scientific">Xenorhabdus thuongxuanensis</name>
    <dbReference type="NCBI Taxonomy" id="1873484"/>
    <lineage>
        <taxon>Bacteria</taxon>
        <taxon>Pseudomonadati</taxon>
        <taxon>Pseudomonadota</taxon>
        <taxon>Gammaproteobacteria</taxon>
        <taxon>Enterobacterales</taxon>
        <taxon>Morganellaceae</taxon>
        <taxon>Xenorhabdus</taxon>
    </lineage>
</organism>
<dbReference type="AlphaFoldDB" id="A0A1Q5U3N1"/>
<dbReference type="Proteomes" id="UP000186277">
    <property type="component" value="Unassembled WGS sequence"/>
</dbReference>
<protein>
    <submittedName>
        <fullName evidence="1">Uncharacterized protein</fullName>
    </submittedName>
</protein>
<comment type="caution">
    <text evidence="1">The sequence shown here is derived from an EMBL/GenBank/DDBJ whole genome shotgun (WGS) entry which is preliminary data.</text>
</comment>
<reference evidence="1 2" key="1">
    <citation type="submission" date="2016-09" db="EMBL/GenBank/DDBJ databases">
        <title>Xenorhabdus thuongxuanensis sp. nov. and Xenorhabdus eapokensis sp. nov., isolated from Steinernema species.</title>
        <authorList>
            <person name="Kaempfer P."/>
            <person name="Tobias N.J."/>
            <person name="Phan Ke L."/>
            <person name="Bode H.B."/>
            <person name="Glaeser S.P."/>
        </authorList>
    </citation>
    <scope>NUCLEOTIDE SEQUENCE [LARGE SCALE GENOMIC DNA]</scope>
    <source>
        <strain evidence="1 2">30TX1</strain>
    </source>
</reference>
<evidence type="ECO:0000313" key="2">
    <source>
        <dbReference type="Proteomes" id="UP000186277"/>
    </source>
</evidence>
<proteinExistence type="predicted"/>
<sequence>MVVFGQVILLHFKIKNMETIFFEKNSIKLIIEFFIYMSRDFICQSKSEISHITDYGISCC</sequence>
<gene>
    <name evidence="1" type="ORF">Xentx_01676</name>
</gene>
<accession>A0A1Q5U3N1</accession>